<protein>
    <submittedName>
        <fullName evidence="1">9846_t:CDS:1</fullName>
    </submittedName>
</protein>
<feature type="non-terminal residue" evidence="1">
    <location>
        <position position="1"/>
    </location>
</feature>
<sequence>DSTADYNTSSEKYNITNDAANNNSSFDLQYLITFKHNNYEKMIINHIIDYKDLFIIKKQDYITNYATDSEYKESAKSTYKQSEKSR</sequence>
<gene>
    <name evidence="1" type="ORF">SPELUC_LOCUS8933</name>
</gene>
<name>A0ACA9NET6_9GLOM</name>
<dbReference type="Proteomes" id="UP000789366">
    <property type="component" value="Unassembled WGS sequence"/>
</dbReference>
<proteinExistence type="predicted"/>
<accession>A0ACA9NET6</accession>
<keyword evidence="2" id="KW-1185">Reference proteome</keyword>
<reference evidence="1" key="1">
    <citation type="submission" date="2021-06" db="EMBL/GenBank/DDBJ databases">
        <authorList>
            <person name="Kallberg Y."/>
            <person name="Tangrot J."/>
            <person name="Rosling A."/>
        </authorList>
    </citation>
    <scope>NUCLEOTIDE SEQUENCE</scope>
    <source>
        <strain evidence="1">28 12/20/2015</strain>
    </source>
</reference>
<organism evidence="1 2">
    <name type="scientific">Cetraspora pellucida</name>
    <dbReference type="NCBI Taxonomy" id="1433469"/>
    <lineage>
        <taxon>Eukaryota</taxon>
        <taxon>Fungi</taxon>
        <taxon>Fungi incertae sedis</taxon>
        <taxon>Mucoromycota</taxon>
        <taxon>Glomeromycotina</taxon>
        <taxon>Glomeromycetes</taxon>
        <taxon>Diversisporales</taxon>
        <taxon>Gigasporaceae</taxon>
        <taxon>Cetraspora</taxon>
    </lineage>
</organism>
<dbReference type="EMBL" id="CAJVPW010014138">
    <property type="protein sequence ID" value="CAG8651570.1"/>
    <property type="molecule type" value="Genomic_DNA"/>
</dbReference>
<evidence type="ECO:0000313" key="1">
    <source>
        <dbReference type="EMBL" id="CAG8651570.1"/>
    </source>
</evidence>
<feature type="non-terminal residue" evidence="1">
    <location>
        <position position="86"/>
    </location>
</feature>
<comment type="caution">
    <text evidence="1">The sequence shown here is derived from an EMBL/GenBank/DDBJ whole genome shotgun (WGS) entry which is preliminary data.</text>
</comment>
<evidence type="ECO:0000313" key="2">
    <source>
        <dbReference type="Proteomes" id="UP000789366"/>
    </source>
</evidence>